<dbReference type="InterPro" id="IPR032733">
    <property type="entry name" value="HAUS3_N"/>
</dbReference>
<accession>B4M246</accession>
<feature type="domain" description="HAUS augmin-like complex subunit 3 N-terminal" evidence="11">
    <location>
        <begin position="23"/>
        <end position="252"/>
    </location>
</feature>
<keyword evidence="6" id="KW-0498">Mitosis</keyword>
<dbReference type="AlphaFoldDB" id="B4M246"/>
<dbReference type="STRING" id="7244.B4M246"/>
<dbReference type="InParanoid" id="B4M246"/>
<name>B4M246_DROVI</name>
<dbReference type="KEGG" id="dvi:6631461"/>
<reference evidence="12 13" key="1">
    <citation type="journal article" date="2007" name="Nature">
        <title>Evolution of genes and genomes on the Drosophila phylogeny.</title>
        <authorList>
            <consortium name="Drosophila 12 Genomes Consortium"/>
            <person name="Clark A.G."/>
            <person name="Eisen M.B."/>
            <person name="Smith D.R."/>
            <person name="Bergman C.M."/>
            <person name="Oliver B."/>
            <person name="Markow T.A."/>
            <person name="Kaufman T.C."/>
            <person name="Kellis M."/>
            <person name="Gelbart W."/>
            <person name="Iyer V.N."/>
            <person name="Pollard D.A."/>
            <person name="Sackton T.B."/>
            <person name="Larracuente A.M."/>
            <person name="Singh N.D."/>
            <person name="Abad J.P."/>
            <person name="Abt D.N."/>
            <person name="Adryan B."/>
            <person name="Aguade M."/>
            <person name="Akashi H."/>
            <person name="Anderson W.W."/>
            <person name="Aquadro C.F."/>
            <person name="Ardell D.H."/>
            <person name="Arguello R."/>
            <person name="Artieri C.G."/>
            <person name="Barbash D.A."/>
            <person name="Barker D."/>
            <person name="Barsanti P."/>
            <person name="Batterham P."/>
            <person name="Batzoglou S."/>
            <person name="Begun D."/>
            <person name="Bhutkar A."/>
            <person name="Blanco E."/>
            <person name="Bosak S.A."/>
            <person name="Bradley R.K."/>
            <person name="Brand A.D."/>
            <person name="Brent M.R."/>
            <person name="Brooks A.N."/>
            <person name="Brown R.H."/>
            <person name="Butlin R.K."/>
            <person name="Caggese C."/>
            <person name="Calvi B.R."/>
            <person name="Bernardo de Carvalho A."/>
            <person name="Caspi A."/>
            <person name="Castrezana S."/>
            <person name="Celniker S.E."/>
            <person name="Chang J.L."/>
            <person name="Chapple C."/>
            <person name="Chatterji S."/>
            <person name="Chinwalla A."/>
            <person name="Civetta A."/>
            <person name="Clifton S.W."/>
            <person name="Comeron J.M."/>
            <person name="Costello J.C."/>
            <person name="Coyne J.A."/>
            <person name="Daub J."/>
            <person name="David R.G."/>
            <person name="Delcher A.L."/>
            <person name="Delehaunty K."/>
            <person name="Do C.B."/>
            <person name="Ebling H."/>
            <person name="Edwards K."/>
            <person name="Eickbush T."/>
            <person name="Evans J.D."/>
            <person name="Filipski A."/>
            <person name="Findeiss S."/>
            <person name="Freyhult E."/>
            <person name="Fulton L."/>
            <person name="Fulton R."/>
            <person name="Garcia A.C."/>
            <person name="Gardiner A."/>
            <person name="Garfield D.A."/>
            <person name="Garvin B.E."/>
            <person name="Gibson G."/>
            <person name="Gilbert D."/>
            <person name="Gnerre S."/>
            <person name="Godfrey J."/>
            <person name="Good R."/>
            <person name="Gotea V."/>
            <person name="Gravely B."/>
            <person name="Greenberg A.J."/>
            <person name="Griffiths-Jones S."/>
            <person name="Gross S."/>
            <person name="Guigo R."/>
            <person name="Gustafson E.A."/>
            <person name="Haerty W."/>
            <person name="Hahn M.W."/>
            <person name="Halligan D.L."/>
            <person name="Halpern A.L."/>
            <person name="Halter G.M."/>
            <person name="Han M.V."/>
            <person name="Heger A."/>
            <person name="Hillier L."/>
            <person name="Hinrichs A.S."/>
            <person name="Holmes I."/>
            <person name="Hoskins R.A."/>
            <person name="Hubisz M.J."/>
            <person name="Hultmark D."/>
            <person name="Huntley M.A."/>
            <person name="Jaffe D.B."/>
            <person name="Jagadeeshan S."/>
            <person name="Jeck W.R."/>
            <person name="Johnson J."/>
            <person name="Jones C.D."/>
            <person name="Jordan W.C."/>
            <person name="Karpen G.H."/>
            <person name="Kataoka E."/>
            <person name="Keightley P.D."/>
            <person name="Kheradpour P."/>
            <person name="Kirkness E.F."/>
            <person name="Koerich L.B."/>
            <person name="Kristiansen K."/>
            <person name="Kudrna D."/>
            <person name="Kulathinal R.J."/>
            <person name="Kumar S."/>
            <person name="Kwok R."/>
            <person name="Lander E."/>
            <person name="Langley C.H."/>
            <person name="Lapoint R."/>
            <person name="Lazzaro B.P."/>
            <person name="Lee S.J."/>
            <person name="Levesque L."/>
            <person name="Li R."/>
            <person name="Lin C.F."/>
            <person name="Lin M.F."/>
            <person name="Lindblad-Toh K."/>
            <person name="Llopart A."/>
            <person name="Long M."/>
            <person name="Low L."/>
            <person name="Lozovsky E."/>
            <person name="Lu J."/>
            <person name="Luo M."/>
            <person name="Machado C.A."/>
            <person name="Makalowski W."/>
            <person name="Marzo M."/>
            <person name="Matsuda M."/>
            <person name="Matzkin L."/>
            <person name="McAllister B."/>
            <person name="McBride C.S."/>
            <person name="McKernan B."/>
            <person name="McKernan K."/>
            <person name="Mendez-Lago M."/>
            <person name="Minx P."/>
            <person name="Mollenhauer M.U."/>
            <person name="Montooth K."/>
            <person name="Mount S.M."/>
            <person name="Mu X."/>
            <person name="Myers E."/>
            <person name="Negre B."/>
            <person name="Newfeld S."/>
            <person name="Nielsen R."/>
            <person name="Noor M.A."/>
            <person name="O'Grady P."/>
            <person name="Pachter L."/>
            <person name="Papaceit M."/>
            <person name="Parisi M.J."/>
            <person name="Parisi M."/>
            <person name="Parts L."/>
            <person name="Pedersen J.S."/>
            <person name="Pesole G."/>
            <person name="Phillippy A.M."/>
            <person name="Ponting C.P."/>
            <person name="Pop M."/>
            <person name="Porcelli D."/>
            <person name="Powell J.R."/>
            <person name="Prohaska S."/>
            <person name="Pruitt K."/>
            <person name="Puig M."/>
            <person name="Quesneville H."/>
            <person name="Ram K.R."/>
            <person name="Rand D."/>
            <person name="Rasmussen M.D."/>
            <person name="Reed L.K."/>
            <person name="Reenan R."/>
            <person name="Reily A."/>
            <person name="Remington K.A."/>
            <person name="Rieger T.T."/>
            <person name="Ritchie M.G."/>
            <person name="Robin C."/>
            <person name="Rogers Y.H."/>
            <person name="Rohde C."/>
            <person name="Rozas J."/>
            <person name="Rubenfield M.J."/>
            <person name="Ruiz A."/>
            <person name="Russo S."/>
            <person name="Salzberg S.L."/>
            <person name="Sanchez-Gracia A."/>
            <person name="Saranga D.J."/>
            <person name="Sato H."/>
            <person name="Schaeffer S.W."/>
            <person name="Schatz M.C."/>
            <person name="Schlenke T."/>
            <person name="Schwartz R."/>
            <person name="Segarra C."/>
            <person name="Singh R.S."/>
            <person name="Sirot L."/>
            <person name="Sirota M."/>
            <person name="Sisneros N.B."/>
            <person name="Smith C.D."/>
            <person name="Smith T.F."/>
            <person name="Spieth J."/>
            <person name="Stage D.E."/>
            <person name="Stark A."/>
            <person name="Stephan W."/>
            <person name="Strausberg R.L."/>
            <person name="Strempel S."/>
            <person name="Sturgill D."/>
            <person name="Sutton G."/>
            <person name="Sutton G.G."/>
            <person name="Tao W."/>
            <person name="Teichmann S."/>
            <person name="Tobari Y.N."/>
            <person name="Tomimura Y."/>
            <person name="Tsolas J.M."/>
            <person name="Valente V.L."/>
            <person name="Venter E."/>
            <person name="Venter J.C."/>
            <person name="Vicario S."/>
            <person name="Vieira F.G."/>
            <person name="Vilella A.J."/>
            <person name="Villasante A."/>
            <person name="Walenz B."/>
            <person name="Wang J."/>
            <person name="Wasserman M."/>
            <person name="Watts T."/>
            <person name="Wilson D."/>
            <person name="Wilson R.K."/>
            <person name="Wing R.A."/>
            <person name="Wolfner M.F."/>
            <person name="Wong A."/>
            <person name="Wong G.K."/>
            <person name="Wu C.I."/>
            <person name="Wu G."/>
            <person name="Yamamoto D."/>
            <person name="Yang H.P."/>
            <person name="Yang S.P."/>
            <person name="Yorke J.A."/>
            <person name="Yoshida K."/>
            <person name="Zdobnov E."/>
            <person name="Zhang P."/>
            <person name="Zhang Y."/>
            <person name="Zimin A.V."/>
            <person name="Baldwin J."/>
            <person name="Abdouelleil A."/>
            <person name="Abdulkadir J."/>
            <person name="Abebe A."/>
            <person name="Abera B."/>
            <person name="Abreu J."/>
            <person name="Acer S.C."/>
            <person name="Aftuck L."/>
            <person name="Alexander A."/>
            <person name="An P."/>
            <person name="Anderson E."/>
            <person name="Anderson S."/>
            <person name="Arachi H."/>
            <person name="Azer M."/>
            <person name="Bachantsang P."/>
            <person name="Barry A."/>
            <person name="Bayul T."/>
            <person name="Berlin A."/>
            <person name="Bessette D."/>
            <person name="Bloom T."/>
            <person name="Blye J."/>
            <person name="Boguslavskiy L."/>
            <person name="Bonnet C."/>
            <person name="Boukhgalter B."/>
            <person name="Bourzgui I."/>
            <person name="Brown A."/>
            <person name="Cahill P."/>
            <person name="Channer S."/>
            <person name="Cheshatsang Y."/>
            <person name="Chuda L."/>
            <person name="Citroen M."/>
            <person name="Collymore A."/>
            <person name="Cooke P."/>
            <person name="Costello M."/>
            <person name="D'Aco K."/>
            <person name="Daza R."/>
            <person name="De Haan G."/>
            <person name="DeGray S."/>
            <person name="DeMaso C."/>
            <person name="Dhargay N."/>
            <person name="Dooley K."/>
            <person name="Dooley E."/>
            <person name="Doricent M."/>
            <person name="Dorje P."/>
            <person name="Dorjee K."/>
            <person name="Dupes A."/>
            <person name="Elong R."/>
            <person name="Falk J."/>
            <person name="Farina A."/>
            <person name="Faro S."/>
            <person name="Ferguson D."/>
            <person name="Fisher S."/>
            <person name="Foley C.D."/>
            <person name="Franke A."/>
            <person name="Friedrich D."/>
            <person name="Gadbois L."/>
            <person name="Gearin G."/>
            <person name="Gearin C.R."/>
            <person name="Giannoukos G."/>
            <person name="Goode T."/>
            <person name="Graham J."/>
            <person name="Grandbois E."/>
            <person name="Grewal S."/>
            <person name="Gyaltsen K."/>
            <person name="Hafez N."/>
            <person name="Hagos B."/>
            <person name="Hall J."/>
            <person name="Henson C."/>
            <person name="Hollinger A."/>
            <person name="Honan T."/>
            <person name="Huard M.D."/>
            <person name="Hughes L."/>
            <person name="Hurhula B."/>
            <person name="Husby M.E."/>
            <person name="Kamat A."/>
            <person name="Kanga B."/>
            <person name="Kashin S."/>
            <person name="Khazanovich D."/>
            <person name="Kisner P."/>
            <person name="Lance K."/>
            <person name="Lara M."/>
            <person name="Lee W."/>
            <person name="Lennon N."/>
            <person name="Letendre F."/>
            <person name="LeVine R."/>
            <person name="Lipovsky A."/>
            <person name="Liu X."/>
            <person name="Liu J."/>
            <person name="Liu S."/>
            <person name="Lokyitsang T."/>
            <person name="Lokyitsang Y."/>
            <person name="Lubonja R."/>
            <person name="Lui A."/>
            <person name="MacDonald P."/>
            <person name="Magnisalis V."/>
            <person name="Maru K."/>
            <person name="Matthews C."/>
            <person name="McCusker W."/>
            <person name="McDonough S."/>
            <person name="Mehta T."/>
            <person name="Meldrim J."/>
            <person name="Meneus L."/>
            <person name="Mihai O."/>
            <person name="Mihalev A."/>
            <person name="Mihova T."/>
            <person name="Mittelman R."/>
            <person name="Mlenga V."/>
            <person name="Montmayeur A."/>
            <person name="Mulrain L."/>
            <person name="Navidi A."/>
            <person name="Naylor J."/>
            <person name="Negash T."/>
            <person name="Nguyen T."/>
            <person name="Nguyen N."/>
            <person name="Nicol R."/>
            <person name="Norbu C."/>
            <person name="Norbu N."/>
            <person name="Novod N."/>
            <person name="O'Neill B."/>
            <person name="Osman S."/>
            <person name="Markiewicz E."/>
            <person name="Oyono O.L."/>
            <person name="Patti C."/>
            <person name="Phunkhang P."/>
            <person name="Pierre F."/>
            <person name="Priest M."/>
            <person name="Raghuraman S."/>
            <person name="Rege F."/>
            <person name="Reyes R."/>
            <person name="Rise C."/>
            <person name="Rogov P."/>
            <person name="Ross K."/>
            <person name="Ryan E."/>
            <person name="Settipalli S."/>
            <person name="Shea T."/>
            <person name="Sherpa N."/>
            <person name="Shi L."/>
            <person name="Shih D."/>
            <person name="Sparrow T."/>
            <person name="Spaulding J."/>
            <person name="Stalker J."/>
            <person name="Stange-Thomann N."/>
            <person name="Stavropoulos S."/>
            <person name="Stone C."/>
            <person name="Strader C."/>
            <person name="Tesfaye S."/>
            <person name="Thomson T."/>
            <person name="Thoulutsang Y."/>
            <person name="Thoulutsang D."/>
            <person name="Topham K."/>
            <person name="Topping I."/>
            <person name="Tsamla T."/>
            <person name="Vassiliev H."/>
            <person name="Vo A."/>
            <person name="Wangchuk T."/>
            <person name="Wangdi T."/>
            <person name="Weiand M."/>
            <person name="Wilkinson J."/>
            <person name="Wilson A."/>
            <person name="Yadav S."/>
            <person name="Young G."/>
            <person name="Yu Q."/>
            <person name="Zembek L."/>
            <person name="Zhong D."/>
            <person name="Zimmer A."/>
            <person name="Zwirko Z."/>
            <person name="Jaffe D.B."/>
            <person name="Alvarez P."/>
            <person name="Brockman W."/>
            <person name="Butler J."/>
            <person name="Chin C."/>
            <person name="Gnerre S."/>
            <person name="Grabherr M."/>
            <person name="Kleber M."/>
            <person name="Mauceli E."/>
            <person name="MacCallum I."/>
        </authorList>
    </citation>
    <scope>NUCLEOTIDE SEQUENCE [LARGE SCALE GENOMIC DNA]</scope>
    <source>
        <strain evidence="13">Tucson 15010-1051.87</strain>
    </source>
</reference>
<keyword evidence="5" id="KW-0493">Microtubule</keyword>
<dbReference type="HOGENOM" id="CLU_482580_0_0_1"/>
<evidence type="ECO:0000256" key="8">
    <source>
        <dbReference type="ARBA" id="ARBA00023212"/>
    </source>
</evidence>
<dbReference type="GO" id="GO:0051301">
    <property type="term" value="P:cell division"/>
    <property type="evidence" value="ECO:0007669"/>
    <property type="project" value="UniProtKB-KW"/>
</dbReference>
<evidence type="ECO:0000256" key="2">
    <source>
        <dbReference type="ARBA" id="ARBA00009645"/>
    </source>
</evidence>
<protein>
    <recommendedName>
        <fullName evidence="11">HAUS augmin-like complex subunit 3 N-terminal domain-containing protein</fullName>
    </recommendedName>
</protein>
<keyword evidence="7 10" id="KW-0175">Coiled coil</keyword>
<keyword evidence="13" id="KW-1185">Reference proteome</keyword>
<keyword evidence="4" id="KW-0132">Cell division</keyword>
<evidence type="ECO:0000256" key="5">
    <source>
        <dbReference type="ARBA" id="ARBA00022701"/>
    </source>
</evidence>
<dbReference type="OrthoDB" id="8187957at2759"/>
<keyword evidence="3" id="KW-0963">Cytoplasm</keyword>
<dbReference type="GO" id="GO:0005819">
    <property type="term" value="C:spindle"/>
    <property type="evidence" value="ECO:0007669"/>
    <property type="project" value="UniProtKB-SubCell"/>
</dbReference>
<comment type="subcellular location">
    <subcellularLocation>
        <location evidence="1">Cytoplasm</location>
        <location evidence="1">Cytoskeleton</location>
        <location evidence="1">Spindle</location>
    </subcellularLocation>
</comment>
<dbReference type="EMBL" id="CH940651">
    <property type="protein sequence ID" value="EDW65750.2"/>
    <property type="molecule type" value="Genomic_DNA"/>
</dbReference>
<sequence length="573" mass="66979">MMGDLLNNSEMLKKLGVDSSNQWIVYDEQFEKFFNFLSENVTDSNILTARELLERDEMMQRGEWLQESERILKLQQIESENPGLLKYTNQDVETLAAAVEVIEEATNDYSTLIDEMQNTKHSIISKLSELESTILLLHNTEREMLVECQAKARQLEELQRENCKLSEDTNKGFTLPQVPPLFMHQMPLDQYFLKCDSFMQYFTLYMKENFKIQELIDFESAEVDVQHFNSKLENLQNSIQYYTLEYIKEKAKAKATQALTDHIDLNQIHCICLADMVRETHDLQLLNENHLKNTYDTLVNALATHVQQHTQQRMELVLYENTKQKLERALRRRENDKQLTSVISDALSNAELIWIAIQLDLEKKRNCTDSSIGLCAQAKASWQRIQTMRSLNSCPRGTYAPLLHEIACQLSTHLGKNIRSAEAKLCLYEYEKFGRLLAYSLQSMLSGKSQAHAHEQLADLKRLEQTLSPFVYNSPLDQPMFEHIQYLCPMFDAAQQQMRFEESLRHLRTQFQEKILERMDKEKLWRYSKLLWIWFLTEPQRMLHAIDEVKKSSAKIPALTNSILRPGGGLQRK</sequence>
<dbReference type="Pfam" id="PF14932">
    <property type="entry name" value="HAUS-augmin3"/>
    <property type="match status" value="1"/>
</dbReference>
<evidence type="ECO:0000256" key="10">
    <source>
        <dbReference type="SAM" id="Coils"/>
    </source>
</evidence>
<dbReference type="GO" id="GO:0005874">
    <property type="term" value="C:microtubule"/>
    <property type="evidence" value="ECO:0007669"/>
    <property type="project" value="UniProtKB-KW"/>
</dbReference>
<organism evidence="12 13">
    <name type="scientific">Drosophila virilis</name>
    <name type="common">Fruit fly</name>
    <dbReference type="NCBI Taxonomy" id="7244"/>
    <lineage>
        <taxon>Eukaryota</taxon>
        <taxon>Metazoa</taxon>
        <taxon>Ecdysozoa</taxon>
        <taxon>Arthropoda</taxon>
        <taxon>Hexapoda</taxon>
        <taxon>Insecta</taxon>
        <taxon>Pterygota</taxon>
        <taxon>Neoptera</taxon>
        <taxon>Endopterygota</taxon>
        <taxon>Diptera</taxon>
        <taxon>Brachycera</taxon>
        <taxon>Muscomorpha</taxon>
        <taxon>Ephydroidea</taxon>
        <taxon>Drosophilidae</taxon>
        <taxon>Drosophila</taxon>
    </lineage>
</organism>
<dbReference type="eggNOG" id="ENOG502T1P4">
    <property type="taxonomic scope" value="Eukaryota"/>
</dbReference>
<dbReference type="SMR" id="B4M246"/>
<evidence type="ECO:0000256" key="4">
    <source>
        <dbReference type="ARBA" id="ARBA00022618"/>
    </source>
</evidence>
<evidence type="ECO:0000256" key="3">
    <source>
        <dbReference type="ARBA" id="ARBA00022490"/>
    </source>
</evidence>
<gene>
    <name evidence="12" type="primary">Dvir\GJ18725</name>
    <name evidence="12" type="ORF">Dvir_GJ18725</name>
</gene>
<evidence type="ECO:0000256" key="1">
    <source>
        <dbReference type="ARBA" id="ARBA00004186"/>
    </source>
</evidence>
<evidence type="ECO:0000259" key="11">
    <source>
        <dbReference type="Pfam" id="PF14932"/>
    </source>
</evidence>
<evidence type="ECO:0000256" key="9">
    <source>
        <dbReference type="ARBA" id="ARBA00023306"/>
    </source>
</evidence>
<evidence type="ECO:0000313" key="12">
    <source>
        <dbReference type="EMBL" id="EDW65750.2"/>
    </source>
</evidence>
<dbReference type="FunCoup" id="B4M246">
    <property type="interactions" value="59"/>
</dbReference>
<comment type="similarity">
    <text evidence="2">Belongs to the HAUS3 family.</text>
</comment>
<evidence type="ECO:0000256" key="6">
    <source>
        <dbReference type="ARBA" id="ARBA00022776"/>
    </source>
</evidence>
<proteinExistence type="inferred from homology"/>
<keyword evidence="9" id="KW-0131">Cell cycle</keyword>
<evidence type="ECO:0000256" key="7">
    <source>
        <dbReference type="ARBA" id="ARBA00023054"/>
    </source>
</evidence>
<feature type="coiled-coil region" evidence="10">
    <location>
        <begin position="102"/>
        <end position="161"/>
    </location>
</feature>
<keyword evidence="8" id="KW-0206">Cytoskeleton</keyword>
<dbReference type="Proteomes" id="UP000008792">
    <property type="component" value="Unassembled WGS sequence"/>
</dbReference>
<evidence type="ECO:0000313" key="13">
    <source>
        <dbReference type="Proteomes" id="UP000008792"/>
    </source>
</evidence>